<dbReference type="InterPro" id="IPR008792">
    <property type="entry name" value="PQQD"/>
</dbReference>
<keyword evidence="2" id="KW-1185">Reference proteome</keyword>
<dbReference type="Proteomes" id="UP001305521">
    <property type="component" value="Chromosome"/>
</dbReference>
<organism evidence="1 2">
    <name type="scientific">Sediminicoccus rosea</name>
    <dbReference type="NCBI Taxonomy" id="1225128"/>
    <lineage>
        <taxon>Bacteria</taxon>
        <taxon>Pseudomonadati</taxon>
        <taxon>Pseudomonadota</taxon>
        <taxon>Alphaproteobacteria</taxon>
        <taxon>Acetobacterales</taxon>
        <taxon>Roseomonadaceae</taxon>
        <taxon>Sediminicoccus</taxon>
    </lineage>
</organism>
<protein>
    <submittedName>
        <fullName evidence="1">PqqD family protein</fullName>
    </submittedName>
</protein>
<evidence type="ECO:0000313" key="2">
    <source>
        <dbReference type="Proteomes" id="UP001305521"/>
    </source>
</evidence>
<accession>A0ABZ0PCD5</accession>
<dbReference type="EMBL" id="CP137852">
    <property type="protein sequence ID" value="WPB82956.1"/>
    <property type="molecule type" value="Genomic_DNA"/>
</dbReference>
<proteinExistence type="predicted"/>
<evidence type="ECO:0000313" key="1">
    <source>
        <dbReference type="EMBL" id="WPB82956.1"/>
    </source>
</evidence>
<sequence>MPVEYEPAGAYRLSGVHRLSADLPRWINTTMSSMLYVSNAAVVASEQFDGELVVIQFDTGRYFSLSGMAMPAWQLLQSPVTRDAMLFALSQAAGDTAPEPAELASQLDALIEQLVAEALLIEAEAPGIAAVIEPFNYAAPRVDIYSDLADLVSLDPIHDVDAMMGWPRTGAA</sequence>
<dbReference type="Pfam" id="PF05402">
    <property type="entry name" value="PqqD"/>
    <property type="match status" value="1"/>
</dbReference>
<reference evidence="1 2" key="1">
    <citation type="submission" date="2023-11" db="EMBL/GenBank/DDBJ databases">
        <title>Arctic aerobic anoxygenic photoheterotroph Sediminicoccus rosea KRV36 adapts its photosynthesis to long days of polar summer.</title>
        <authorList>
            <person name="Tomasch J."/>
            <person name="Kopejtka K."/>
            <person name="Bily T."/>
            <person name="Gardiner A.T."/>
            <person name="Gardian Z."/>
            <person name="Shivaramu S."/>
            <person name="Koblizek M."/>
            <person name="Engelhardt F."/>
            <person name="Kaftan D."/>
        </authorList>
    </citation>
    <scope>NUCLEOTIDE SEQUENCE [LARGE SCALE GENOMIC DNA]</scope>
    <source>
        <strain evidence="1 2">R-30</strain>
    </source>
</reference>
<gene>
    <name evidence="1" type="ORF">R9Z33_12650</name>
</gene>
<dbReference type="RefSeq" id="WP_318646937.1">
    <property type="nucleotide sequence ID" value="NZ_CP137852.1"/>
</dbReference>
<name>A0ABZ0PCD5_9PROT</name>